<evidence type="ECO:0000313" key="4">
    <source>
        <dbReference type="Proteomes" id="UP000011724"/>
    </source>
</evidence>
<dbReference type="STRING" id="1322246.BN4_10365"/>
<organism evidence="3 4">
    <name type="scientific">Pseudodesulfovibrio piezophilus (strain DSM 21447 / JCM 15486 / C1TLV30)</name>
    <name type="common">Desulfovibrio piezophilus</name>
    <dbReference type="NCBI Taxonomy" id="1322246"/>
    <lineage>
        <taxon>Bacteria</taxon>
        <taxon>Pseudomonadati</taxon>
        <taxon>Thermodesulfobacteriota</taxon>
        <taxon>Desulfovibrionia</taxon>
        <taxon>Desulfovibrionales</taxon>
        <taxon>Desulfovibrionaceae</taxon>
    </lineage>
</organism>
<dbReference type="PATRIC" id="fig|879567.3.peg.375"/>
<protein>
    <recommendedName>
        <fullName evidence="5">YggT family protein</fullName>
    </recommendedName>
</protein>
<gene>
    <name evidence="3" type="ordered locus">BN4_10365</name>
</gene>
<feature type="transmembrane region" description="Helical" evidence="2">
    <location>
        <begin position="7"/>
        <end position="32"/>
    </location>
</feature>
<dbReference type="RefSeq" id="WP_015413658.1">
    <property type="nucleotide sequence ID" value="NC_020409.1"/>
</dbReference>
<dbReference type="eggNOG" id="COG0762">
    <property type="taxonomic scope" value="Bacteria"/>
</dbReference>
<dbReference type="EMBL" id="FO203427">
    <property type="protein sequence ID" value="CCH47603.1"/>
    <property type="molecule type" value="Genomic_DNA"/>
</dbReference>
<dbReference type="InterPro" id="IPR003425">
    <property type="entry name" value="CCB3/YggT"/>
</dbReference>
<dbReference type="GO" id="GO:0016020">
    <property type="term" value="C:membrane"/>
    <property type="evidence" value="ECO:0007669"/>
    <property type="project" value="InterPro"/>
</dbReference>
<dbReference type="Proteomes" id="UP000011724">
    <property type="component" value="Chromosome"/>
</dbReference>
<evidence type="ECO:0000313" key="3">
    <source>
        <dbReference type="EMBL" id="CCH47603.1"/>
    </source>
</evidence>
<keyword evidence="4" id="KW-1185">Reference proteome</keyword>
<dbReference type="Pfam" id="PF02325">
    <property type="entry name" value="CCB3_YggT"/>
    <property type="match status" value="1"/>
</dbReference>
<dbReference type="KEGG" id="dpi:BN4_10365"/>
<keyword evidence="2" id="KW-0472">Membrane</keyword>
<evidence type="ECO:0000256" key="2">
    <source>
        <dbReference type="SAM" id="Phobius"/>
    </source>
</evidence>
<keyword evidence="2" id="KW-1133">Transmembrane helix</keyword>
<dbReference type="OrthoDB" id="47652at2"/>
<proteinExistence type="inferred from homology"/>
<dbReference type="PANTHER" id="PTHR33219">
    <property type="entry name" value="YLMG HOMOLOG PROTEIN 2, CHLOROPLASTIC"/>
    <property type="match status" value="1"/>
</dbReference>
<name>M1WUM6_PSEP2</name>
<comment type="similarity">
    <text evidence="1">Belongs to the YggT family.</text>
</comment>
<accession>M1WUM6</accession>
<reference evidence="4" key="2">
    <citation type="journal article" date="2013" name="Stand. Genomic Sci.">
        <title>Complete genome sequence of Desulfocapsa sulfexigens, a marine deltaproteobacterium specialized in disproportionating inorganic sulfur compounds.</title>
        <authorList>
            <person name="Finster K.W."/>
            <person name="Kjeldsen K.U."/>
            <person name="Kube M."/>
            <person name="Reinhardt R."/>
            <person name="Mussmann M."/>
            <person name="Amann R."/>
            <person name="Schreiber L."/>
        </authorList>
    </citation>
    <scope>NUCLEOTIDE SEQUENCE [LARGE SCALE GENOMIC DNA]</scope>
    <source>
        <strain evidence="4">DSM 10523 / SB164P1</strain>
    </source>
</reference>
<dbReference type="HOGENOM" id="CLU_136788_1_0_7"/>
<evidence type="ECO:0008006" key="5">
    <source>
        <dbReference type="Google" id="ProtNLM"/>
    </source>
</evidence>
<dbReference type="BioCyc" id="DPIE1322246:BN4_RS01895-MONOMER"/>
<sequence length="103" mass="11352">MDLIVRAIATILGIVLNAYFWIVIISALLSWVNPDPYNPIVRFLRGVTEPVFYKIRSVVPFVVVGGFDLSPIIVILAIKVCEIVVVGNLMRLAYSFGSGSPML</sequence>
<reference evidence="3 4" key="1">
    <citation type="journal article" date="2013" name="PLoS ONE">
        <title>The first genomic and proteomic characterization of a deep-sea sulfate reducer: insights into the piezophilic lifestyle of Desulfovibrio piezophilus.</title>
        <authorList>
            <person name="Pradel N."/>
            <person name="Ji B."/>
            <person name="Gimenez G."/>
            <person name="Talla E."/>
            <person name="Lenoble P."/>
            <person name="Garel M."/>
            <person name="Tamburini C."/>
            <person name="Fourquet P."/>
            <person name="Lebrun R."/>
            <person name="Bertin P."/>
            <person name="Denis Y."/>
            <person name="Pophillat M."/>
            <person name="Barbe V."/>
            <person name="Ollivier B."/>
            <person name="Dolla A."/>
        </authorList>
    </citation>
    <scope>NUCLEOTIDE SEQUENCE [LARGE SCALE GENOMIC DNA]</scope>
    <source>
        <strain evidence="4">DSM 10523 / SB164P1</strain>
    </source>
</reference>
<dbReference type="AlphaFoldDB" id="M1WUM6"/>
<dbReference type="PANTHER" id="PTHR33219:SF14">
    <property type="entry name" value="PROTEIN COFACTOR ASSEMBLY OF COMPLEX C SUBUNIT B CCB3, CHLOROPLASTIC-RELATED"/>
    <property type="match status" value="1"/>
</dbReference>
<evidence type="ECO:0000256" key="1">
    <source>
        <dbReference type="ARBA" id="ARBA00010894"/>
    </source>
</evidence>
<keyword evidence="2" id="KW-0812">Transmembrane</keyword>